<evidence type="ECO:0000313" key="8">
    <source>
        <dbReference type="Proteomes" id="UP000234328"/>
    </source>
</evidence>
<keyword evidence="8" id="KW-1185">Reference proteome</keyword>
<dbReference type="InterPro" id="IPR006139">
    <property type="entry name" value="D-isomer_2_OHA_DH_cat_dom"/>
</dbReference>
<dbReference type="InterPro" id="IPR029753">
    <property type="entry name" value="D-isomer_DH_CS"/>
</dbReference>
<accession>A0A2N4UHZ4</accession>
<evidence type="ECO:0000313" key="7">
    <source>
        <dbReference type="EMBL" id="PLC54642.1"/>
    </source>
</evidence>
<dbReference type="AlphaFoldDB" id="A0A2N4UHZ4"/>
<proteinExistence type="inferred from homology"/>
<sequence>MNICVLDDYQAVASQCANWDQLGNADTVHFFNEPIPQTNLVERLKQYDVIVAMRERTRFPAALLRQLTNLRLLVTTGPRNKAIDLAACRELGIVVCGTRSDPLLAAEHAWAMIMALFKRVAPNDADLRRGLWQPALNFSMKGCVLGLIGLGKLGQRMAHFGRAFDMEVIAWSPNLTAERCAPFNVHYVGKQELLSRADVVSVHMVLGESTRNILAAQDLRFMKNSAYLVNTSRGGLVDEAALCEALKEGRLAGAALDVFDVEPLPADSSVLRAPNMLLSPHVGYGSWQNYRVYYGDAVENIKQWRAGNPIRLLEG</sequence>
<dbReference type="CDD" id="cd12169">
    <property type="entry name" value="PGDH_like_1"/>
    <property type="match status" value="1"/>
</dbReference>
<feature type="domain" description="D-isomer specific 2-hydroxyacid dehydrogenase NAD-binding" evidence="6">
    <location>
        <begin position="111"/>
        <end position="283"/>
    </location>
</feature>
<dbReference type="InterPro" id="IPR050857">
    <property type="entry name" value="D-2-hydroxyacid_DH"/>
</dbReference>
<dbReference type="Proteomes" id="UP000234328">
    <property type="component" value="Unassembled WGS sequence"/>
</dbReference>
<evidence type="ECO:0000259" key="5">
    <source>
        <dbReference type="Pfam" id="PF00389"/>
    </source>
</evidence>
<comment type="similarity">
    <text evidence="1 4">Belongs to the D-isomer specific 2-hydroxyacid dehydrogenase family.</text>
</comment>
<dbReference type="Gene3D" id="3.40.50.720">
    <property type="entry name" value="NAD(P)-binding Rossmann-like Domain"/>
    <property type="match status" value="2"/>
</dbReference>
<dbReference type="GO" id="GO:0051287">
    <property type="term" value="F:NAD binding"/>
    <property type="evidence" value="ECO:0007669"/>
    <property type="project" value="InterPro"/>
</dbReference>
<gene>
    <name evidence="7" type="ORF">CR155_07755</name>
</gene>
<evidence type="ECO:0000256" key="1">
    <source>
        <dbReference type="ARBA" id="ARBA00005854"/>
    </source>
</evidence>
<evidence type="ECO:0000256" key="2">
    <source>
        <dbReference type="ARBA" id="ARBA00023002"/>
    </source>
</evidence>
<keyword evidence="2 4" id="KW-0560">Oxidoreductase</keyword>
<evidence type="ECO:0000259" key="6">
    <source>
        <dbReference type="Pfam" id="PF02826"/>
    </source>
</evidence>
<keyword evidence="3" id="KW-0520">NAD</keyword>
<dbReference type="RefSeq" id="WP_102069411.1">
    <property type="nucleotide sequence ID" value="NZ_PDNV01000004.1"/>
</dbReference>
<dbReference type="SUPFAM" id="SSF52283">
    <property type="entry name" value="Formate/glycerate dehydrogenase catalytic domain-like"/>
    <property type="match status" value="1"/>
</dbReference>
<dbReference type="OrthoDB" id="9805416at2"/>
<dbReference type="PANTHER" id="PTHR42789">
    <property type="entry name" value="D-ISOMER SPECIFIC 2-HYDROXYACID DEHYDROGENASE FAMILY PROTEIN (AFU_ORTHOLOGUE AFUA_6G10090)"/>
    <property type="match status" value="1"/>
</dbReference>
<name>A0A2N4UHZ4_9BURK</name>
<dbReference type="InterPro" id="IPR006140">
    <property type="entry name" value="D-isomer_DH_NAD-bd"/>
</dbReference>
<protein>
    <submittedName>
        <fullName evidence="7">Hydroxyacid dehydrogenase</fullName>
    </submittedName>
</protein>
<dbReference type="GO" id="GO:0016616">
    <property type="term" value="F:oxidoreductase activity, acting on the CH-OH group of donors, NAD or NADP as acceptor"/>
    <property type="evidence" value="ECO:0007669"/>
    <property type="project" value="InterPro"/>
</dbReference>
<dbReference type="PROSITE" id="PS00671">
    <property type="entry name" value="D_2_HYDROXYACID_DH_3"/>
    <property type="match status" value="1"/>
</dbReference>
<organism evidence="7 8">
    <name type="scientific">Pollutimonas nitritireducens</name>
    <dbReference type="NCBI Taxonomy" id="2045209"/>
    <lineage>
        <taxon>Bacteria</taxon>
        <taxon>Pseudomonadati</taxon>
        <taxon>Pseudomonadota</taxon>
        <taxon>Betaproteobacteria</taxon>
        <taxon>Burkholderiales</taxon>
        <taxon>Alcaligenaceae</taxon>
        <taxon>Pollutimonas</taxon>
    </lineage>
</organism>
<feature type="domain" description="D-isomer specific 2-hydroxyacid dehydrogenase catalytic" evidence="5">
    <location>
        <begin position="24"/>
        <end position="305"/>
    </location>
</feature>
<dbReference type="Pfam" id="PF02826">
    <property type="entry name" value="2-Hacid_dh_C"/>
    <property type="match status" value="1"/>
</dbReference>
<comment type="caution">
    <text evidence="7">The sequence shown here is derived from an EMBL/GenBank/DDBJ whole genome shotgun (WGS) entry which is preliminary data.</text>
</comment>
<evidence type="ECO:0000256" key="3">
    <source>
        <dbReference type="ARBA" id="ARBA00023027"/>
    </source>
</evidence>
<dbReference type="InterPro" id="IPR036291">
    <property type="entry name" value="NAD(P)-bd_dom_sf"/>
</dbReference>
<dbReference type="EMBL" id="PDNV01000004">
    <property type="protein sequence ID" value="PLC54642.1"/>
    <property type="molecule type" value="Genomic_DNA"/>
</dbReference>
<dbReference type="SUPFAM" id="SSF51735">
    <property type="entry name" value="NAD(P)-binding Rossmann-fold domains"/>
    <property type="match status" value="1"/>
</dbReference>
<reference evidence="7 8" key="1">
    <citation type="submission" date="2017-10" db="EMBL/GenBank/DDBJ databases">
        <title>Two draft genome sequences of Pusillimonas sp. strains isolated from a nitrate- and radionuclide-contaminated groundwater in Russia.</title>
        <authorList>
            <person name="Grouzdev D.S."/>
            <person name="Tourova T.P."/>
            <person name="Goeva M.A."/>
            <person name="Babich T.L."/>
            <person name="Sokolova D.S."/>
            <person name="Abdullin R."/>
            <person name="Poltaraus A.B."/>
            <person name="Toshchakov S.V."/>
            <person name="Nazina T.N."/>
        </authorList>
    </citation>
    <scope>NUCLEOTIDE SEQUENCE [LARGE SCALE GENOMIC DNA]</scope>
    <source>
        <strain evidence="7 8">JR1/69-2-13</strain>
    </source>
</reference>
<dbReference type="Pfam" id="PF00389">
    <property type="entry name" value="2-Hacid_dh"/>
    <property type="match status" value="1"/>
</dbReference>
<evidence type="ECO:0000256" key="4">
    <source>
        <dbReference type="RuleBase" id="RU003719"/>
    </source>
</evidence>
<dbReference type="PANTHER" id="PTHR42789:SF1">
    <property type="entry name" value="D-ISOMER SPECIFIC 2-HYDROXYACID DEHYDROGENASE FAMILY PROTEIN (AFU_ORTHOLOGUE AFUA_6G10090)"/>
    <property type="match status" value="1"/>
</dbReference>